<dbReference type="GO" id="GO:0031511">
    <property type="term" value="C:Mis6-Sim4 complex"/>
    <property type="evidence" value="ECO:0007669"/>
    <property type="project" value="TreeGrafter"/>
</dbReference>
<evidence type="ECO:0000313" key="2">
    <source>
        <dbReference type="EMBL" id="KAK0740537.1"/>
    </source>
</evidence>
<keyword evidence="1" id="KW-0175">Coiled coil</keyword>
<reference evidence="2" key="1">
    <citation type="submission" date="2023-06" db="EMBL/GenBank/DDBJ databases">
        <title>Genome-scale phylogeny and comparative genomics of the fungal order Sordariales.</title>
        <authorList>
            <consortium name="Lawrence Berkeley National Laboratory"/>
            <person name="Hensen N."/>
            <person name="Bonometti L."/>
            <person name="Westerberg I."/>
            <person name="Brannstrom I.O."/>
            <person name="Guillou S."/>
            <person name="Cros-Aarteil S."/>
            <person name="Calhoun S."/>
            <person name="Haridas S."/>
            <person name="Kuo A."/>
            <person name="Mondo S."/>
            <person name="Pangilinan J."/>
            <person name="Riley R."/>
            <person name="LaButti K."/>
            <person name="Andreopoulos B."/>
            <person name="Lipzen A."/>
            <person name="Chen C."/>
            <person name="Yanf M."/>
            <person name="Daum C."/>
            <person name="Ng V."/>
            <person name="Clum A."/>
            <person name="Steindorff A."/>
            <person name="Ohm R."/>
            <person name="Martin F."/>
            <person name="Silar P."/>
            <person name="Natvig D."/>
            <person name="Lalanne C."/>
            <person name="Gautier V."/>
            <person name="Ament-velasquez S.L."/>
            <person name="Kruys A."/>
            <person name="Hutchinson M.I."/>
            <person name="Powell A.J."/>
            <person name="Barry K."/>
            <person name="Miller A.N."/>
            <person name="Grigoriev I.V."/>
            <person name="Debuchy R."/>
            <person name="Gladieux P."/>
            <person name="Thoren M.H."/>
            <person name="Johannesson H."/>
        </authorList>
    </citation>
    <scope>NUCLEOTIDE SEQUENCE</scope>
    <source>
        <strain evidence="2">SMH3187-1</strain>
    </source>
</reference>
<dbReference type="EMBL" id="JAUKUD010000006">
    <property type="protein sequence ID" value="KAK0740537.1"/>
    <property type="molecule type" value="Genomic_DNA"/>
</dbReference>
<comment type="caution">
    <text evidence="2">The sequence shown here is derived from an EMBL/GenBank/DDBJ whole genome shotgun (WGS) entry which is preliminary data.</text>
</comment>
<accession>A0AA40JZL3</accession>
<sequence length="184" mass="20647">MAPTESKILSNYLLVPAQLPAILSLQEFIALFPRSMQSSSQIRSLYRDLQSQRNALVDAVAADIETETKRGRAQRRAFIKEKRNAESQEYDDEVEIERMLFGVETKQAPKHTINSVMPDLERAVGELEGELQRLEAEEAALMASVQQTVGGMSDLRYGRLANSHLPEQVLDGLADLEQTCKSRN</sequence>
<gene>
    <name evidence="2" type="ORF">B0T18DRAFT_418179</name>
</gene>
<dbReference type="Pfam" id="PF09447">
    <property type="entry name" value="Cnl2_NKP2"/>
    <property type="match status" value="1"/>
</dbReference>
<organism evidence="2 3">
    <name type="scientific">Schizothecium vesticola</name>
    <dbReference type="NCBI Taxonomy" id="314040"/>
    <lineage>
        <taxon>Eukaryota</taxon>
        <taxon>Fungi</taxon>
        <taxon>Dikarya</taxon>
        <taxon>Ascomycota</taxon>
        <taxon>Pezizomycotina</taxon>
        <taxon>Sordariomycetes</taxon>
        <taxon>Sordariomycetidae</taxon>
        <taxon>Sordariales</taxon>
        <taxon>Schizotheciaceae</taxon>
        <taxon>Schizothecium</taxon>
    </lineage>
</organism>
<proteinExistence type="predicted"/>
<evidence type="ECO:0000256" key="1">
    <source>
        <dbReference type="SAM" id="Coils"/>
    </source>
</evidence>
<dbReference type="Proteomes" id="UP001172155">
    <property type="component" value="Unassembled WGS sequence"/>
</dbReference>
<evidence type="ECO:0000313" key="3">
    <source>
        <dbReference type="Proteomes" id="UP001172155"/>
    </source>
</evidence>
<feature type="coiled-coil region" evidence="1">
    <location>
        <begin position="117"/>
        <end position="144"/>
    </location>
</feature>
<keyword evidence="3" id="KW-1185">Reference proteome</keyword>
<protein>
    <submittedName>
        <fullName evidence="2">Cnl2/NKP2 family protein-domain-containing protein</fullName>
    </submittedName>
</protein>
<dbReference type="PANTHER" id="PTHR28064:SF1">
    <property type="entry name" value="INNER KINETOCHORE SUBUNIT NKP2"/>
    <property type="match status" value="1"/>
</dbReference>
<dbReference type="AlphaFoldDB" id="A0AA40JZL3"/>
<name>A0AA40JZL3_9PEZI</name>
<dbReference type="PANTHER" id="PTHR28064">
    <property type="entry name" value="INNER KINETOCHORE SUBUNIT NKP2"/>
    <property type="match status" value="1"/>
</dbReference>
<dbReference type="GO" id="GO:0007059">
    <property type="term" value="P:chromosome segregation"/>
    <property type="evidence" value="ECO:0007669"/>
    <property type="project" value="TreeGrafter"/>
</dbReference>
<dbReference type="InterPro" id="IPR018565">
    <property type="entry name" value="Nkp2/Cnl2"/>
</dbReference>